<name>A0ABP8EFL2_9MICO</name>
<evidence type="ECO:0000259" key="1">
    <source>
        <dbReference type="Pfam" id="PF01636"/>
    </source>
</evidence>
<dbReference type="EMBL" id="BAABAZ010000003">
    <property type="protein sequence ID" value="GAA4282661.1"/>
    <property type="molecule type" value="Genomic_DNA"/>
</dbReference>
<dbReference type="InterPro" id="IPR011009">
    <property type="entry name" value="Kinase-like_dom_sf"/>
</dbReference>
<protein>
    <submittedName>
        <fullName evidence="2">Phosphotransferase family protein</fullName>
    </submittedName>
</protein>
<accession>A0ABP8EFL2</accession>
<dbReference type="InterPro" id="IPR052898">
    <property type="entry name" value="ACAD10-like"/>
</dbReference>
<dbReference type="InterPro" id="IPR041726">
    <property type="entry name" value="ACAD10_11_N"/>
</dbReference>
<gene>
    <name evidence="2" type="ORF">GCM10022261_01920</name>
</gene>
<proteinExistence type="predicted"/>
<feature type="domain" description="Aminoglycoside phosphotransferase" evidence="1">
    <location>
        <begin position="52"/>
        <end position="272"/>
    </location>
</feature>
<dbReference type="SUPFAM" id="SSF56112">
    <property type="entry name" value="Protein kinase-like (PK-like)"/>
    <property type="match status" value="1"/>
</dbReference>
<comment type="caution">
    <text evidence="2">The sequence shown here is derived from an EMBL/GenBank/DDBJ whole genome shotgun (WGS) entry which is preliminary data.</text>
</comment>
<evidence type="ECO:0000313" key="2">
    <source>
        <dbReference type="EMBL" id="GAA4282661.1"/>
    </source>
</evidence>
<dbReference type="Proteomes" id="UP001501586">
    <property type="component" value="Unassembled WGS sequence"/>
</dbReference>
<evidence type="ECO:0000313" key="3">
    <source>
        <dbReference type="Proteomes" id="UP001501586"/>
    </source>
</evidence>
<dbReference type="Gene3D" id="3.90.1200.10">
    <property type="match status" value="1"/>
</dbReference>
<dbReference type="Pfam" id="PF01636">
    <property type="entry name" value="APH"/>
    <property type="match status" value="1"/>
</dbReference>
<dbReference type="PANTHER" id="PTHR47829">
    <property type="entry name" value="HYDROLASE, PUTATIVE (AFU_ORTHOLOGUE AFUA_1G12880)-RELATED"/>
    <property type="match status" value="1"/>
</dbReference>
<dbReference type="CDD" id="cd05154">
    <property type="entry name" value="ACAD10_11_N-like"/>
    <property type="match status" value="1"/>
</dbReference>
<organism evidence="2 3">
    <name type="scientific">Brevibacterium daeguense</name>
    <dbReference type="NCBI Taxonomy" id="909936"/>
    <lineage>
        <taxon>Bacteria</taxon>
        <taxon>Bacillati</taxon>
        <taxon>Actinomycetota</taxon>
        <taxon>Actinomycetes</taxon>
        <taxon>Micrococcales</taxon>
        <taxon>Brevibacteriaceae</taxon>
        <taxon>Brevibacterium</taxon>
    </lineage>
</organism>
<reference evidence="3" key="1">
    <citation type="journal article" date="2019" name="Int. J. Syst. Evol. Microbiol.">
        <title>The Global Catalogue of Microorganisms (GCM) 10K type strain sequencing project: providing services to taxonomists for standard genome sequencing and annotation.</title>
        <authorList>
            <consortium name="The Broad Institute Genomics Platform"/>
            <consortium name="The Broad Institute Genome Sequencing Center for Infectious Disease"/>
            <person name="Wu L."/>
            <person name="Ma J."/>
        </authorList>
    </citation>
    <scope>NUCLEOTIDE SEQUENCE [LARGE SCALE GENOMIC DNA]</scope>
    <source>
        <strain evidence="3">JCM 17458</strain>
    </source>
</reference>
<keyword evidence="3" id="KW-1185">Reference proteome</keyword>
<dbReference type="PANTHER" id="PTHR47829:SF1">
    <property type="entry name" value="HAD FAMILY PHOSPHATASE"/>
    <property type="match status" value="1"/>
</dbReference>
<sequence length="365" mass="39521">MEMSMSVTPQAAPEIVASAADVPDGAMPPLLVLDVVTGFLDEHGIGTGRIEAQRIGDGQSNITYRIRREGADVVLRRGPRPPLPRSAHNMVREARVQQAVAAHDVPVPEVLAICEDESLLGVPFYVMNFLTGDVITDEEPARLANPASRRQLGENMVDALLSLHSIDVSSGPLSELGRPSGYLERQVRTFSSLWGVNSRREIPEVGELAERLGARVPTTQRHSVVHGDYRLGNLMIAASGTPEVSAILDWEMATLGDPLADLGYLVATYSDRGAPDSVMDLSPVTRLEGYPTADELAERYGATSTLDLGDLPWYKALALWKAAIFCEAMYTRYLAGERPGDTFAPKLETGVPELLHRALAALDEG</sequence>
<dbReference type="Gene3D" id="3.30.200.20">
    <property type="entry name" value="Phosphorylase Kinase, domain 1"/>
    <property type="match status" value="1"/>
</dbReference>
<dbReference type="InterPro" id="IPR002575">
    <property type="entry name" value="Aminoglycoside_PTrfase"/>
</dbReference>